<dbReference type="InterPro" id="IPR000184">
    <property type="entry name" value="Bac_surfAg_D15"/>
</dbReference>
<dbReference type="Gene3D" id="2.40.160.50">
    <property type="entry name" value="membrane protein fhac: a member of the omp85/tpsb transporter family"/>
    <property type="match status" value="1"/>
</dbReference>
<evidence type="ECO:0000256" key="2">
    <source>
        <dbReference type="ARBA" id="ARBA00022452"/>
    </source>
</evidence>
<dbReference type="PIRSF" id="PIRSF006076">
    <property type="entry name" value="OM_assembly_OMP85"/>
    <property type="match status" value="1"/>
</dbReference>
<dbReference type="PANTHER" id="PTHR12815">
    <property type="entry name" value="SORTING AND ASSEMBLY MACHINERY SAMM50 PROTEIN FAMILY MEMBER"/>
    <property type="match status" value="1"/>
</dbReference>
<dbReference type="Pfam" id="PF01103">
    <property type="entry name" value="Omp85"/>
    <property type="match status" value="1"/>
</dbReference>
<proteinExistence type="predicted"/>
<evidence type="ECO:0000256" key="3">
    <source>
        <dbReference type="ARBA" id="ARBA00022692"/>
    </source>
</evidence>
<feature type="domain" description="POTRA" evidence="8">
    <location>
        <begin position="46"/>
        <end position="120"/>
    </location>
</feature>
<keyword evidence="4" id="KW-0732">Signal</keyword>
<dbReference type="InterPro" id="IPR034746">
    <property type="entry name" value="POTRA"/>
</dbReference>
<feature type="domain" description="POTRA" evidence="8">
    <location>
        <begin position="419"/>
        <end position="494"/>
    </location>
</feature>
<dbReference type="InterPro" id="IPR010827">
    <property type="entry name" value="BamA/TamA_POTRA"/>
</dbReference>
<evidence type="ECO:0000256" key="6">
    <source>
        <dbReference type="ARBA" id="ARBA00023136"/>
    </source>
</evidence>
<dbReference type="Gene3D" id="3.10.20.310">
    <property type="entry name" value="membrane protein fhac"/>
    <property type="match status" value="5"/>
</dbReference>
<keyword evidence="7" id="KW-0998">Cell outer membrane</keyword>
<evidence type="ECO:0000256" key="1">
    <source>
        <dbReference type="ARBA" id="ARBA00004370"/>
    </source>
</evidence>
<name>A0A3B0U662_9ZZZZ</name>
<dbReference type="InterPro" id="IPR023707">
    <property type="entry name" value="OM_assembly_BamA"/>
</dbReference>
<dbReference type="PANTHER" id="PTHR12815:SF47">
    <property type="entry name" value="TRANSLOCATION AND ASSEMBLY MODULE SUBUNIT TAMA"/>
    <property type="match status" value="1"/>
</dbReference>
<organism evidence="9">
    <name type="scientific">hydrothermal vent metagenome</name>
    <dbReference type="NCBI Taxonomy" id="652676"/>
    <lineage>
        <taxon>unclassified sequences</taxon>
        <taxon>metagenomes</taxon>
        <taxon>ecological metagenomes</taxon>
    </lineage>
</organism>
<dbReference type="GO" id="GO:0071709">
    <property type="term" value="P:membrane assembly"/>
    <property type="evidence" value="ECO:0007669"/>
    <property type="project" value="InterPro"/>
</dbReference>
<sequence>MKKGILSFIILILFVSSTIGQIRRNRVQTPKTNNTLGLDYSRPQEYEIANIKVTGTNYLDGNTLVSLTNLKVGDRIKIPGDDISNAIKKLWKHGLVGDVKILIEKIETGKIYLIVELTERPRLSKFSFQGVSKSQKGDLKELIAPYRGKVLTDAMVNITKNNVRKHYVDKGFLNCEVDIIKEKDTLLSNHVRLNIKIQKNPKVKIDRVYIDGAEEVSLGKIKGKMKNTKERVRLSLFKDIANRVTHLNVKSFILDSKEMDSKAISDYLSRHVNINIFKSSKYIKSDFEEDKKSIINYLNSKGFRDAVVAKDSIFKTDTSSIAIYLKVEEGNKYFYRNITWSGNYVYNDARLQRVLGIKSGDVYNKEEMDKRLQMNPQGIDISGLYMDNGYLFFNIQPVEIAVMGDSIDIEMRIYEGAQATVSKVIITGNDRTNDHVIRRELRTMPGDLFSRTNIIRDQQQLGTLGYFDPEQIQINPVPNPVDNTVDIEYKLVERPNDQIELSGGWGGMFGFVGTLGLTFNNFSLRNVPHFEKWHPLPVGDGQKLSIRMQANGKQFQSYTASFTEPWLGGKKPNSFTVSLNTSIQNIDERFSPLGAGSFKVNSVTVGLGRRLTWPDNYFTLSNSLSYKIYKLDNYFQQVGALPFNTGVSNTFLLTSTLARSSIDNPMYPKSGSTVSLSASFTPPFSKMNSLDYSTATPEEVNKWVEYMKFMFDAKYYLNLVGKLVLESRIHFGFMNTYSPGTVPVGPFERFRVGGDGLAGQNFVLGTDIIGLRGYDNNTIRPIDQYDATYTGTSGGTIYAKYAMELRYPITTGAAATIYVLAFGEAGNNWDNYQTFSPFDTYKAAGFGARLFMPAFGLIGLNWGYGFDTLPGSTEPSGMQFQFTIGQQLR</sequence>
<protein>
    <submittedName>
        <fullName evidence="9">Outer membrane protein assembly factor YaeT</fullName>
    </submittedName>
</protein>
<comment type="subcellular location">
    <subcellularLocation>
        <location evidence="1">Membrane</location>
    </subcellularLocation>
</comment>
<dbReference type="GO" id="GO:0019867">
    <property type="term" value="C:outer membrane"/>
    <property type="evidence" value="ECO:0007669"/>
    <property type="project" value="InterPro"/>
</dbReference>
<keyword evidence="2" id="KW-1134">Transmembrane beta strand</keyword>
<evidence type="ECO:0000259" key="8">
    <source>
        <dbReference type="PROSITE" id="PS51779"/>
    </source>
</evidence>
<evidence type="ECO:0000313" key="9">
    <source>
        <dbReference type="EMBL" id="VAW25818.1"/>
    </source>
</evidence>
<dbReference type="PROSITE" id="PS51779">
    <property type="entry name" value="POTRA"/>
    <property type="match status" value="2"/>
</dbReference>
<keyword evidence="3" id="KW-0812">Transmembrane</keyword>
<evidence type="ECO:0000256" key="4">
    <source>
        <dbReference type="ARBA" id="ARBA00022729"/>
    </source>
</evidence>
<reference evidence="9" key="1">
    <citation type="submission" date="2018-06" db="EMBL/GenBank/DDBJ databases">
        <authorList>
            <person name="Zhirakovskaya E."/>
        </authorList>
    </citation>
    <scope>NUCLEOTIDE SEQUENCE</scope>
</reference>
<dbReference type="InterPro" id="IPR039910">
    <property type="entry name" value="D15-like"/>
</dbReference>
<evidence type="ECO:0000256" key="7">
    <source>
        <dbReference type="ARBA" id="ARBA00023237"/>
    </source>
</evidence>
<dbReference type="AlphaFoldDB" id="A0A3B0U662"/>
<accession>A0A3B0U662</accession>
<gene>
    <name evidence="9" type="ORF">MNBD_BACTEROID06-1380</name>
</gene>
<dbReference type="Pfam" id="PF07244">
    <property type="entry name" value="POTRA"/>
    <property type="match status" value="3"/>
</dbReference>
<evidence type="ECO:0000256" key="5">
    <source>
        <dbReference type="ARBA" id="ARBA00022737"/>
    </source>
</evidence>
<keyword evidence="6" id="KW-0472">Membrane</keyword>
<dbReference type="EMBL" id="UOES01000024">
    <property type="protein sequence ID" value="VAW25818.1"/>
    <property type="molecule type" value="Genomic_DNA"/>
</dbReference>
<keyword evidence="5" id="KW-0677">Repeat</keyword>